<dbReference type="InterPro" id="IPR037068">
    <property type="entry name" value="DNA_primase_core_N_sf"/>
</dbReference>
<dbReference type="Pfam" id="PF13155">
    <property type="entry name" value="Toprim_2"/>
    <property type="match status" value="1"/>
</dbReference>
<dbReference type="InterPro" id="IPR036977">
    <property type="entry name" value="DNA_primase_Znf_CHC2"/>
</dbReference>
<evidence type="ECO:0000259" key="14">
    <source>
        <dbReference type="PROSITE" id="PS50880"/>
    </source>
</evidence>
<accession>A0A7W6ERQ9</accession>
<proteinExistence type="inferred from homology"/>
<evidence type="ECO:0000256" key="13">
    <source>
        <dbReference type="SAM" id="MobiDB-lite"/>
    </source>
</evidence>
<evidence type="ECO:0000256" key="11">
    <source>
        <dbReference type="ARBA" id="ARBA00023163"/>
    </source>
</evidence>
<dbReference type="AlphaFoldDB" id="A0A7W6ERQ9"/>
<dbReference type="SMART" id="SM00400">
    <property type="entry name" value="ZnF_CHCC"/>
    <property type="match status" value="1"/>
</dbReference>
<evidence type="ECO:0000256" key="12">
    <source>
        <dbReference type="HAMAP-Rule" id="MF_00974"/>
    </source>
</evidence>
<feature type="compositionally biased region" description="Pro residues" evidence="13">
    <location>
        <begin position="460"/>
        <end position="472"/>
    </location>
</feature>
<dbReference type="GO" id="GO:1990077">
    <property type="term" value="C:primosome complex"/>
    <property type="evidence" value="ECO:0007669"/>
    <property type="project" value="UniProtKB-KW"/>
</dbReference>
<dbReference type="PROSITE" id="PS50880">
    <property type="entry name" value="TOPRIM"/>
    <property type="match status" value="1"/>
</dbReference>
<dbReference type="InterPro" id="IPR006295">
    <property type="entry name" value="DNA_primase_DnaG"/>
</dbReference>
<comment type="caution">
    <text evidence="15">The sequence shown here is derived from an EMBL/GenBank/DDBJ whole genome shotgun (WGS) entry which is preliminary data.</text>
</comment>
<evidence type="ECO:0000256" key="7">
    <source>
        <dbReference type="ARBA" id="ARBA00022771"/>
    </source>
</evidence>
<evidence type="ECO:0000256" key="4">
    <source>
        <dbReference type="ARBA" id="ARBA00022695"/>
    </source>
</evidence>
<dbReference type="FunFam" id="3.40.1360.10:FF:000002">
    <property type="entry name" value="DNA primase"/>
    <property type="match status" value="1"/>
</dbReference>
<dbReference type="EC" id="2.7.7.101" evidence="12"/>
<dbReference type="HAMAP" id="MF_00974">
    <property type="entry name" value="DNA_primase_DnaG"/>
    <property type="match status" value="1"/>
</dbReference>
<dbReference type="Proteomes" id="UP000541352">
    <property type="component" value="Unassembled WGS sequence"/>
</dbReference>
<keyword evidence="5 12" id="KW-0235">DNA replication</keyword>
<evidence type="ECO:0000256" key="3">
    <source>
        <dbReference type="ARBA" id="ARBA00022679"/>
    </source>
</evidence>
<dbReference type="PANTHER" id="PTHR30313">
    <property type="entry name" value="DNA PRIMASE"/>
    <property type="match status" value="1"/>
</dbReference>
<dbReference type="Gene3D" id="3.90.580.10">
    <property type="entry name" value="Zinc finger, CHC2-type domain"/>
    <property type="match status" value="1"/>
</dbReference>
<dbReference type="SUPFAM" id="SSF57783">
    <property type="entry name" value="Zinc beta-ribbon"/>
    <property type="match status" value="1"/>
</dbReference>
<keyword evidence="2 12" id="KW-0639">Primosome</keyword>
<dbReference type="GO" id="GO:0005737">
    <property type="term" value="C:cytoplasm"/>
    <property type="evidence" value="ECO:0007669"/>
    <property type="project" value="TreeGrafter"/>
</dbReference>
<dbReference type="RefSeq" id="WP_183976692.1">
    <property type="nucleotide sequence ID" value="NZ_JACIBY010000009.1"/>
</dbReference>
<comment type="function">
    <text evidence="12">RNA polymerase that catalyzes the synthesis of short RNA molecules used as primers for DNA polymerase during DNA replication.</text>
</comment>
<dbReference type="Pfam" id="PF01807">
    <property type="entry name" value="Zn_ribbon_DnaG"/>
    <property type="match status" value="1"/>
</dbReference>
<protein>
    <recommendedName>
        <fullName evidence="12">DNA primase</fullName>
        <ecNumber evidence="12">2.7.7.101</ecNumber>
    </recommendedName>
</protein>
<reference evidence="15 16" key="1">
    <citation type="submission" date="2020-08" db="EMBL/GenBank/DDBJ databases">
        <title>Genomic Encyclopedia of Type Strains, Phase IV (KMG-IV): sequencing the most valuable type-strain genomes for metagenomic binning, comparative biology and taxonomic classification.</title>
        <authorList>
            <person name="Goeker M."/>
        </authorList>
    </citation>
    <scope>NUCLEOTIDE SEQUENCE [LARGE SCALE GENOMIC DNA]</scope>
    <source>
        <strain evidence="15 16">DSM 17976</strain>
    </source>
</reference>
<dbReference type="InterPro" id="IPR034151">
    <property type="entry name" value="TOPRIM_DnaG_bac"/>
</dbReference>
<dbReference type="GO" id="GO:0008270">
    <property type="term" value="F:zinc ion binding"/>
    <property type="evidence" value="ECO:0007669"/>
    <property type="project" value="UniProtKB-UniRule"/>
</dbReference>
<keyword evidence="7 12" id="KW-0863">Zinc-finger</keyword>
<evidence type="ECO:0000256" key="10">
    <source>
        <dbReference type="ARBA" id="ARBA00023125"/>
    </source>
</evidence>
<keyword evidence="1 12" id="KW-0240">DNA-directed RNA polymerase</keyword>
<evidence type="ECO:0000256" key="6">
    <source>
        <dbReference type="ARBA" id="ARBA00022723"/>
    </source>
</evidence>
<keyword evidence="4 12" id="KW-0548">Nucleotidyltransferase</keyword>
<evidence type="ECO:0000256" key="9">
    <source>
        <dbReference type="ARBA" id="ARBA00022842"/>
    </source>
</evidence>
<comment type="catalytic activity">
    <reaction evidence="12">
        <text>ssDNA + n NTP = ssDNA/pppN(pN)n-1 hybrid + (n-1) diphosphate.</text>
        <dbReference type="EC" id="2.7.7.101"/>
    </reaction>
</comment>
<dbReference type="InterPro" id="IPR050219">
    <property type="entry name" value="DnaG_primase"/>
</dbReference>
<evidence type="ECO:0000256" key="8">
    <source>
        <dbReference type="ARBA" id="ARBA00022833"/>
    </source>
</evidence>
<evidence type="ECO:0000313" key="16">
    <source>
        <dbReference type="Proteomes" id="UP000541352"/>
    </source>
</evidence>
<dbReference type="Pfam" id="PF10410">
    <property type="entry name" value="DnaB_bind"/>
    <property type="match status" value="1"/>
</dbReference>
<keyword evidence="3 12" id="KW-0808">Transferase</keyword>
<feature type="zinc finger region" description="CHC2-type" evidence="12">
    <location>
        <begin position="38"/>
        <end position="62"/>
    </location>
</feature>
<dbReference type="Gene3D" id="3.40.1360.10">
    <property type="match status" value="1"/>
</dbReference>
<organism evidence="15 16">
    <name type="scientific">Runella defluvii</name>
    <dbReference type="NCBI Taxonomy" id="370973"/>
    <lineage>
        <taxon>Bacteria</taxon>
        <taxon>Pseudomonadati</taxon>
        <taxon>Bacteroidota</taxon>
        <taxon>Cytophagia</taxon>
        <taxon>Cytophagales</taxon>
        <taxon>Spirosomataceae</taxon>
        <taxon>Runella</taxon>
    </lineage>
</organism>
<name>A0A7W6ERQ9_9BACT</name>
<feature type="region of interest" description="Disordered" evidence="13">
    <location>
        <begin position="436"/>
        <end position="475"/>
    </location>
</feature>
<dbReference type="InterPro" id="IPR013264">
    <property type="entry name" value="DNAG_N"/>
</dbReference>
<evidence type="ECO:0000313" key="15">
    <source>
        <dbReference type="EMBL" id="MBB3839984.1"/>
    </source>
</evidence>
<evidence type="ECO:0000256" key="5">
    <source>
        <dbReference type="ARBA" id="ARBA00022705"/>
    </source>
</evidence>
<dbReference type="SUPFAM" id="SSF56731">
    <property type="entry name" value="DNA primase core"/>
    <property type="match status" value="1"/>
</dbReference>
<sequence>MRISNDTADRIKQTADIVEVIGDFVSLKKRGANYIACCPFHNEKSPSFNVNPVRQIYKCFGCGAAGDSVKFVMDIEGVSYGEALRHLAQKYHIEVEEEQQTPEEVLRQNERDSLYIVLNFAQKHYQKLLLEHEEGQAIGLSYFRNRGFNDPTIKSFGLGYSLNEWDNLTKEAAKRGYNPDLLQKAGLALHKEGNNDRYYDRFRGRVIFPIHNVSGKVIAFGARILTNDKNQPKYINSPETDVYHKSKVLYGIHQAKNAIRQEDVCYLVEGYTDVISLHQAGIQNVVASSGTSLTEDQIKLIARFTQNITILYDGDAAGIKAALRGLDMVLEEGLNVSLVTLPDGEDPDSYVYSVGAEGFKAHVKKATKDFITFKTEMLLRDAGDNPFKRAEAINEIVASITKIPDPIKRQIFFRRTADLMKMDEQTLISEGNKYLRQQQEKAKPAEPRQSPRRQPSSSSQPPPPHKTAPPMEPDGMFFSDTFIEEEFGILVEDNFSEPLPNIPKETPKPVTDLPNDLFKTRLYLQEQAFVRLLILYGQVELEAGISLCRYLLHEIGEITFETPLFNLILEIFRQRFNFGEVPSTDYFLGHLDPDVQRLTIDLCTNSHHLSENWQKYEIVVPTDEDLLHEIAFKKILRLKMAYSADKMKDLMNQLGSLSGATDEEFAQIMDIQKQYRFFKNINDSAAKELGTVVPGY</sequence>
<comment type="cofactor">
    <cofactor evidence="12">
        <name>Zn(2+)</name>
        <dbReference type="ChEBI" id="CHEBI:29105"/>
    </cofactor>
    <text evidence="12">Binds 1 zinc ion per monomer.</text>
</comment>
<dbReference type="NCBIfam" id="TIGR01391">
    <property type="entry name" value="dnaG"/>
    <property type="match status" value="1"/>
</dbReference>
<evidence type="ECO:0000256" key="1">
    <source>
        <dbReference type="ARBA" id="ARBA00022478"/>
    </source>
</evidence>
<dbReference type="InterPro" id="IPR030846">
    <property type="entry name" value="DnaG_bac"/>
</dbReference>
<gene>
    <name evidence="12" type="primary">dnaG</name>
    <name evidence="15" type="ORF">FHS57_003997</name>
</gene>
<dbReference type="Pfam" id="PF08275">
    <property type="entry name" value="DNAG_N"/>
    <property type="match status" value="1"/>
</dbReference>
<comment type="domain">
    <text evidence="12">Contains an N-terminal zinc-binding domain, a central core domain that contains the primase activity, and a C-terminal DnaB-binding domain.</text>
</comment>
<dbReference type="GO" id="GO:0003677">
    <property type="term" value="F:DNA binding"/>
    <property type="evidence" value="ECO:0007669"/>
    <property type="project" value="UniProtKB-KW"/>
</dbReference>
<keyword evidence="11 12" id="KW-0804">Transcription</keyword>
<dbReference type="PANTHER" id="PTHR30313:SF2">
    <property type="entry name" value="DNA PRIMASE"/>
    <property type="match status" value="1"/>
</dbReference>
<dbReference type="InterPro" id="IPR006171">
    <property type="entry name" value="TOPRIM_dom"/>
</dbReference>
<dbReference type="FunFam" id="3.90.580.10:FF:000001">
    <property type="entry name" value="DNA primase"/>
    <property type="match status" value="1"/>
</dbReference>
<dbReference type="SMART" id="SM00493">
    <property type="entry name" value="TOPRIM"/>
    <property type="match status" value="1"/>
</dbReference>
<keyword evidence="10 12" id="KW-0238">DNA-binding</keyword>
<keyword evidence="6 12" id="KW-0479">Metal-binding</keyword>
<dbReference type="EMBL" id="JACIBY010000009">
    <property type="protein sequence ID" value="MBB3839984.1"/>
    <property type="molecule type" value="Genomic_DNA"/>
</dbReference>
<feature type="domain" description="Toprim" evidence="14">
    <location>
        <begin position="263"/>
        <end position="344"/>
    </location>
</feature>
<dbReference type="GO" id="GO:0000428">
    <property type="term" value="C:DNA-directed RNA polymerase complex"/>
    <property type="evidence" value="ECO:0007669"/>
    <property type="project" value="UniProtKB-KW"/>
</dbReference>
<dbReference type="GO" id="GO:0006269">
    <property type="term" value="P:DNA replication, synthesis of primer"/>
    <property type="evidence" value="ECO:0007669"/>
    <property type="project" value="UniProtKB-UniRule"/>
</dbReference>
<dbReference type="InterPro" id="IPR019475">
    <property type="entry name" value="DNA_primase_DnaB-bd"/>
</dbReference>
<dbReference type="GO" id="GO:0003899">
    <property type="term" value="F:DNA-directed RNA polymerase activity"/>
    <property type="evidence" value="ECO:0007669"/>
    <property type="project" value="UniProtKB-UniRule"/>
</dbReference>
<dbReference type="CDD" id="cd03364">
    <property type="entry name" value="TOPRIM_DnaG_primases"/>
    <property type="match status" value="1"/>
</dbReference>
<evidence type="ECO:0000256" key="2">
    <source>
        <dbReference type="ARBA" id="ARBA00022515"/>
    </source>
</evidence>
<dbReference type="Gene3D" id="3.90.980.10">
    <property type="entry name" value="DNA primase, catalytic core, N-terminal domain"/>
    <property type="match status" value="1"/>
</dbReference>
<keyword evidence="9" id="KW-0460">Magnesium</keyword>
<dbReference type="InterPro" id="IPR002694">
    <property type="entry name" value="Znf_CHC2"/>
</dbReference>
<keyword evidence="16" id="KW-1185">Reference proteome</keyword>
<comment type="similarity">
    <text evidence="12">Belongs to the DnaG primase family.</text>
</comment>
<keyword evidence="8 12" id="KW-0862">Zinc</keyword>
<comment type="subunit">
    <text evidence="12">Monomer. Interacts with DnaB.</text>
</comment>